<gene>
    <name evidence="2" type="ORF">Anapl_03873</name>
</gene>
<organism evidence="2 3">
    <name type="scientific">Anas platyrhynchos</name>
    <name type="common">Mallard</name>
    <name type="synonym">Anas boschas</name>
    <dbReference type="NCBI Taxonomy" id="8839"/>
    <lineage>
        <taxon>Eukaryota</taxon>
        <taxon>Metazoa</taxon>
        <taxon>Chordata</taxon>
        <taxon>Craniata</taxon>
        <taxon>Vertebrata</taxon>
        <taxon>Euteleostomi</taxon>
        <taxon>Archelosauria</taxon>
        <taxon>Archosauria</taxon>
        <taxon>Dinosauria</taxon>
        <taxon>Saurischia</taxon>
        <taxon>Theropoda</taxon>
        <taxon>Coelurosauria</taxon>
        <taxon>Aves</taxon>
        <taxon>Neognathae</taxon>
        <taxon>Galloanserae</taxon>
        <taxon>Anseriformes</taxon>
        <taxon>Anatidae</taxon>
        <taxon>Anatinae</taxon>
        <taxon>Anas</taxon>
    </lineage>
</organism>
<feature type="region of interest" description="Disordered" evidence="1">
    <location>
        <begin position="47"/>
        <end position="84"/>
    </location>
</feature>
<sequence length="106" mass="11743">MGPQRCSEQQTLAPKFGEPGQTLASRIFAPKPAFCSRPLLTLKYPRISSPAVGSPAKERRGSAGPSPGLSRACPCRDPPKPLLTRYQTPRMMVPVRTWQQRQQLLE</sequence>
<evidence type="ECO:0000313" key="2">
    <source>
        <dbReference type="EMBL" id="EOA96066.1"/>
    </source>
</evidence>
<accession>R0JGF8</accession>
<reference evidence="3" key="1">
    <citation type="journal article" date="2013" name="Nat. Genet.">
        <title>The duck genome and transcriptome provide insight into an avian influenza virus reservoir species.</title>
        <authorList>
            <person name="Huang Y."/>
            <person name="Li Y."/>
            <person name="Burt D.W."/>
            <person name="Chen H."/>
            <person name="Zhang Y."/>
            <person name="Qian W."/>
            <person name="Kim H."/>
            <person name="Gan S."/>
            <person name="Zhao Y."/>
            <person name="Li J."/>
            <person name="Yi K."/>
            <person name="Feng H."/>
            <person name="Zhu P."/>
            <person name="Li B."/>
            <person name="Liu Q."/>
            <person name="Fairley S."/>
            <person name="Magor K.E."/>
            <person name="Du Z."/>
            <person name="Hu X."/>
            <person name="Goodman L."/>
            <person name="Tafer H."/>
            <person name="Vignal A."/>
            <person name="Lee T."/>
            <person name="Kim K.W."/>
            <person name="Sheng Z."/>
            <person name="An Y."/>
            <person name="Searle S."/>
            <person name="Herrero J."/>
            <person name="Groenen M.A."/>
            <person name="Crooijmans R.P."/>
            <person name="Faraut T."/>
            <person name="Cai Q."/>
            <person name="Webster R.G."/>
            <person name="Aldridge J.R."/>
            <person name="Warren W.C."/>
            <person name="Bartschat S."/>
            <person name="Kehr S."/>
            <person name="Marz M."/>
            <person name="Stadler P.F."/>
            <person name="Smith J."/>
            <person name="Kraus R.H."/>
            <person name="Zhao Y."/>
            <person name="Ren L."/>
            <person name="Fei J."/>
            <person name="Morisson M."/>
            <person name="Kaiser P."/>
            <person name="Griffin D.K."/>
            <person name="Rao M."/>
            <person name="Pitel F."/>
            <person name="Wang J."/>
            <person name="Li N."/>
        </authorList>
    </citation>
    <scope>NUCLEOTIDE SEQUENCE [LARGE SCALE GENOMIC DNA]</scope>
</reference>
<dbReference type="Proteomes" id="UP000296049">
    <property type="component" value="Unassembled WGS sequence"/>
</dbReference>
<keyword evidence="3" id="KW-1185">Reference proteome</keyword>
<protein>
    <submittedName>
        <fullName evidence="2">Uncharacterized protein</fullName>
    </submittedName>
</protein>
<evidence type="ECO:0000256" key="1">
    <source>
        <dbReference type="SAM" id="MobiDB-lite"/>
    </source>
</evidence>
<evidence type="ECO:0000313" key="3">
    <source>
        <dbReference type="Proteomes" id="UP000296049"/>
    </source>
</evidence>
<proteinExistence type="predicted"/>
<dbReference type="EMBL" id="KB744088">
    <property type="protein sequence ID" value="EOA96066.1"/>
    <property type="molecule type" value="Genomic_DNA"/>
</dbReference>
<dbReference type="AlphaFoldDB" id="R0JGF8"/>
<name>R0JGF8_ANAPL</name>